<reference evidence="1" key="1">
    <citation type="journal article" date="2020" name="Stud. Mycol.">
        <title>101 Dothideomycetes genomes: a test case for predicting lifestyles and emergence of pathogens.</title>
        <authorList>
            <person name="Haridas S."/>
            <person name="Albert R."/>
            <person name="Binder M."/>
            <person name="Bloem J."/>
            <person name="Labutti K."/>
            <person name="Salamov A."/>
            <person name="Andreopoulos B."/>
            <person name="Baker S."/>
            <person name="Barry K."/>
            <person name="Bills G."/>
            <person name="Bluhm B."/>
            <person name="Cannon C."/>
            <person name="Castanera R."/>
            <person name="Culley D."/>
            <person name="Daum C."/>
            <person name="Ezra D."/>
            <person name="Gonzalez J."/>
            <person name="Henrissat B."/>
            <person name="Kuo A."/>
            <person name="Liang C."/>
            <person name="Lipzen A."/>
            <person name="Lutzoni F."/>
            <person name="Magnuson J."/>
            <person name="Mondo S."/>
            <person name="Nolan M."/>
            <person name="Ohm R."/>
            <person name="Pangilinan J."/>
            <person name="Park H.-J."/>
            <person name="Ramirez L."/>
            <person name="Alfaro M."/>
            <person name="Sun H."/>
            <person name="Tritt A."/>
            <person name="Yoshinaga Y."/>
            <person name="Zwiers L.-H."/>
            <person name="Turgeon B."/>
            <person name="Goodwin S."/>
            <person name="Spatafora J."/>
            <person name="Crous P."/>
            <person name="Grigoriev I."/>
        </authorList>
    </citation>
    <scope>NUCLEOTIDE SEQUENCE</scope>
    <source>
        <strain evidence="1">CBS 480.64</strain>
    </source>
</reference>
<dbReference type="Proteomes" id="UP000799421">
    <property type="component" value="Unassembled WGS sequence"/>
</dbReference>
<name>A0A6A7C7A0_9PEZI</name>
<organism evidence="1 2">
    <name type="scientific">Piedraia hortae CBS 480.64</name>
    <dbReference type="NCBI Taxonomy" id="1314780"/>
    <lineage>
        <taxon>Eukaryota</taxon>
        <taxon>Fungi</taxon>
        <taxon>Dikarya</taxon>
        <taxon>Ascomycota</taxon>
        <taxon>Pezizomycotina</taxon>
        <taxon>Dothideomycetes</taxon>
        <taxon>Dothideomycetidae</taxon>
        <taxon>Capnodiales</taxon>
        <taxon>Piedraiaceae</taxon>
        <taxon>Piedraia</taxon>
    </lineage>
</organism>
<gene>
    <name evidence="1" type="ORF">K470DRAFT_192873</name>
</gene>
<proteinExistence type="predicted"/>
<evidence type="ECO:0000313" key="2">
    <source>
        <dbReference type="Proteomes" id="UP000799421"/>
    </source>
</evidence>
<protein>
    <submittedName>
        <fullName evidence="1">Uncharacterized protein</fullName>
    </submittedName>
</protein>
<dbReference type="AlphaFoldDB" id="A0A6A7C7A0"/>
<dbReference type="PANTHER" id="PTHR37490:SF3">
    <property type="entry name" value="DUF3431 DOMAIN CONTAINING PROTEIN"/>
    <property type="match status" value="1"/>
</dbReference>
<dbReference type="Pfam" id="PF11913">
    <property type="entry name" value="DUF3431"/>
    <property type="match status" value="1"/>
</dbReference>
<sequence>TIALIIPRLSHESTSWVSELPSTIKPYIYTVDSPTSALHPPKNKGHEVSTYLTYIIDHYNTLHPLTIFMHSHRETWHNNILLPSAPELLSHLKPSHIQQQGYVNLRCDWDPGCPEWIRPGASLRDSRKTEEIILAESWAEIFPKDPIPKLLAQPCCSQFAVSREAVLRTGRERWVELREWVYRTEMEDALSGRVFEYLWQFIFLGRETLCPPAAECYCDAFGFCFEEGGLERWLELREQYGHFVTELKRWRDRAERIEEYLGRSGRLNGDEEIEIPEPGRDLFLQKRVDELGRELERLRKEALERGR</sequence>
<dbReference type="PANTHER" id="PTHR37490">
    <property type="entry name" value="EXPRESSED PROTEIN"/>
    <property type="match status" value="1"/>
</dbReference>
<accession>A0A6A7C7A0</accession>
<dbReference type="OrthoDB" id="426718at2759"/>
<dbReference type="InterPro" id="IPR021838">
    <property type="entry name" value="DUF3431"/>
</dbReference>
<evidence type="ECO:0000313" key="1">
    <source>
        <dbReference type="EMBL" id="KAF2863310.1"/>
    </source>
</evidence>
<dbReference type="EMBL" id="MU005961">
    <property type="protein sequence ID" value="KAF2863310.1"/>
    <property type="molecule type" value="Genomic_DNA"/>
</dbReference>
<feature type="non-terminal residue" evidence="1">
    <location>
        <position position="1"/>
    </location>
</feature>
<keyword evidence="2" id="KW-1185">Reference proteome</keyword>
<feature type="non-terminal residue" evidence="1">
    <location>
        <position position="307"/>
    </location>
</feature>